<keyword evidence="5" id="KW-0699">rRNA-binding</keyword>
<organism evidence="9 10">
    <name type="scientific">candidate division CPR1 bacterium GW2011_GWC1_49_13</name>
    <dbReference type="NCBI Taxonomy" id="1618342"/>
    <lineage>
        <taxon>Bacteria</taxon>
        <taxon>candidate division CPR1</taxon>
    </lineage>
</organism>
<proteinExistence type="inferred from homology"/>
<dbReference type="NCBIfam" id="NF000585">
    <property type="entry name" value="PRK00010.1"/>
    <property type="match status" value="1"/>
</dbReference>
<dbReference type="GO" id="GO:0019843">
    <property type="term" value="F:rRNA binding"/>
    <property type="evidence" value="ECO:0007669"/>
    <property type="project" value="UniProtKB-UniRule"/>
</dbReference>
<keyword evidence="5" id="KW-0694">RNA-binding</keyword>
<evidence type="ECO:0000313" key="10">
    <source>
        <dbReference type="Proteomes" id="UP000034119"/>
    </source>
</evidence>
<evidence type="ECO:0000256" key="2">
    <source>
        <dbReference type="ARBA" id="ARBA00022980"/>
    </source>
</evidence>
<dbReference type="InterPro" id="IPR002132">
    <property type="entry name" value="Ribosomal_uL5"/>
</dbReference>
<dbReference type="PATRIC" id="fig|1618342.3.peg.250"/>
<reference evidence="9 10" key="1">
    <citation type="journal article" date="2015" name="Nature">
        <title>rRNA introns, odd ribosomes, and small enigmatic genomes across a large radiation of phyla.</title>
        <authorList>
            <person name="Brown C.T."/>
            <person name="Hug L.A."/>
            <person name="Thomas B.C."/>
            <person name="Sharon I."/>
            <person name="Castelle C.J."/>
            <person name="Singh A."/>
            <person name="Wilkins M.J."/>
            <person name="Williams K.H."/>
            <person name="Banfield J.F."/>
        </authorList>
    </citation>
    <scope>NUCLEOTIDE SEQUENCE [LARGE SCALE GENOMIC DNA]</scope>
</reference>
<evidence type="ECO:0000256" key="3">
    <source>
        <dbReference type="ARBA" id="ARBA00023274"/>
    </source>
</evidence>
<keyword evidence="3 5" id="KW-0687">Ribonucleoprotein</keyword>
<dbReference type="InterPro" id="IPR031309">
    <property type="entry name" value="Ribosomal_uL5_C"/>
</dbReference>
<dbReference type="GO" id="GO:0006412">
    <property type="term" value="P:translation"/>
    <property type="evidence" value="ECO:0007669"/>
    <property type="project" value="UniProtKB-UniRule"/>
</dbReference>
<evidence type="ECO:0000313" key="9">
    <source>
        <dbReference type="EMBL" id="KKW05989.1"/>
    </source>
</evidence>
<evidence type="ECO:0000256" key="6">
    <source>
        <dbReference type="RuleBase" id="RU003930"/>
    </source>
</evidence>
<dbReference type="PANTHER" id="PTHR11994">
    <property type="entry name" value="60S RIBOSOMAL PROTEIN L11-RELATED"/>
    <property type="match status" value="1"/>
</dbReference>
<dbReference type="EMBL" id="LCPW01000005">
    <property type="protein sequence ID" value="KKW05989.1"/>
    <property type="molecule type" value="Genomic_DNA"/>
</dbReference>
<comment type="caution">
    <text evidence="9">The sequence shown here is derived from an EMBL/GenBank/DDBJ whole genome shotgun (WGS) entry which is preliminary data.</text>
</comment>
<comment type="similarity">
    <text evidence="1 5 6">Belongs to the universal ribosomal protein uL5 family.</text>
</comment>
<feature type="domain" description="Large ribosomal subunit protein uL5 C-terminal" evidence="8">
    <location>
        <begin position="83"/>
        <end position="175"/>
    </location>
</feature>
<feature type="domain" description="Large ribosomal subunit protein uL5 N-terminal" evidence="7">
    <location>
        <begin position="22"/>
        <end position="78"/>
    </location>
</feature>
<dbReference type="Pfam" id="PF00673">
    <property type="entry name" value="Ribosomal_L5_C"/>
    <property type="match status" value="1"/>
</dbReference>
<dbReference type="Proteomes" id="UP000034119">
    <property type="component" value="Unassembled WGS sequence"/>
</dbReference>
<evidence type="ECO:0000259" key="7">
    <source>
        <dbReference type="Pfam" id="PF00281"/>
    </source>
</evidence>
<name>A0A0G1YHV6_9BACT</name>
<dbReference type="GO" id="GO:0003735">
    <property type="term" value="F:structural constituent of ribosome"/>
    <property type="evidence" value="ECO:0007669"/>
    <property type="project" value="InterPro"/>
</dbReference>
<dbReference type="GO" id="GO:0000049">
    <property type="term" value="F:tRNA binding"/>
    <property type="evidence" value="ECO:0007669"/>
    <property type="project" value="UniProtKB-UniRule"/>
</dbReference>
<gene>
    <name evidence="5" type="primary">rplE</name>
    <name evidence="9" type="ORF">UY40_C0005G0047</name>
</gene>
<dbReference type="FunFam" id="3.30.1440.10:FF:000001">
    <property type="entry name" value="50S ribosomal protein L5"/>
    <property type="match status" value="1"/>
</dbReference>
<dbReference type="GO" id="GO:0005840">
    <property type="term" value="C:ribosome"/>
    <property type="evidence" value="ECO:0007669"/>
    <property type="project" value="UniProtKB-KW"/>
</dbReference>
<dbReference type="InterPro" id="IPR020930">
    <property type="entry name" value="Ribosomal_uL5_bac-type"/>
</dbReference>
<protein>
    <recommendedName>
        <fullName evidence="4 5">Large ribosomal subunit protein uL5</fullName>
    </recommendedName>
</protein>
<accession>A0A0G1YHV6</accession>
<keyword evidence="5" id="KW-0820">tRNA-binding</keyword>
<dbReference type="HAMAP" id="MF_01333_B">
    <property type="entry name" value="Ribosomal_uL5_B"/>
    <property type="match status" value="1"/>
</dbReference>
<evidence type="ECO:0000259" key="8">
    <source>
        <dbReference type="Pfam" id="PF00673"/>
    </source>
</evidence>
<dbReference type="PIRSF" id="PIRSF002161">
    <property type="entry name" value="Ribosomal_L5"/>
    <property type="match status" value="1"/>
</dbReference>
<evidence type="ECO:0000256" key="1">
    <source>
        <dbReference type="ARBA" id="ARBA00008553"/>
    </source>
</evidence>
<sequence length="177" mass="19948">MLKEKYQKEIVPKLQAELGKGNIYGVPTLQKIVLNMGVGRDRENQEELKKAKEELALISAQSPSYRSAKKAIASFGLKKGDIVGIAVTLRGQPMWGFFEKLVNVVLPRTRDFKGISRKSLDRHGNLTIGVKEHTAFPEIDPHKVEKLRGMEITIATTTEDDDKAYRLLKELGMPFRD</sequence>
<comment type="subunit">
    <text evidence="5">Part of the 50S ribosomal subunit; part of the 5S rRNA/L5/L18/L25 subcomplex. Contacts the 5S rRNA and the P site tRNA. Forms a bridge to the 30S subunit in the 70S ribosome.</text>
</comment>
<dbReference type="Pfam" id="PF00281">
    <property type="entry name" value="Ribosomal_L5"/>
    <property type="match status" value="1"/>
</dbReference>
<dbReference type="AlphaFoldDB" id="A0A0G1YHV6"/>
<dbReference type="InterPro" id="IPR031310">
    <property type="entry name" value="Ribosomal_uL5_N"/>
</dbReference>
<dbReference type="SUPFAM" id="SSF55282">
    <property type="entry name" value="RL5-like"/>
    <property type="match status" value="1"/>
</dbReference>
<comment type="function">
    <text evidence="5">This is 1 of the proteins that bind and probably mediate the attachment of the 5S RNA into the large ribosomal subunit, where it forms part of the central protuberance. In the 70S ribosome it contacts protein S13 of the 30S subunit (bridge B1b), connecting the 2 subunits; this bridge is implicated in subunit movement. Contacts the P site tRNA; the 5S rRNA and some of its associated proteins might help stabilize positioning of ribosome-bound tRNAs.</text>
</comment>
<dbReference type="Gene3D" id="3.30.1440.10">
    <property type="match status" value="1"/>
</dbReference>
<dbReference type="GO" id="GO:1990904">
    <property type="term" value="C:ribonucleoprotein complex"/>
    <property type="evidence" value="ECO:0007669"/>
    <property type="project" value="UniProtKB-KW"/>
</dbReference>
<evidence type="ECO:0000256" key="5">
    <source>
        <dbReference type="HAMAP-Rule" id="MF_01333"/>
    </source>
</evidence>
<dbReference type="STRING" id="1618342.UY40_C0005G0047"/>
<evidence type="ECO:0000256" key="4">
    <source>
        <dbReference type="ARBA" id="ARBA00035245"/>
    </source>
</evidence>
<keyword evidence="2 5" id="KW-0689">Ribosomal protein</keyword>
<dbReference type="InterPro" id="IPR022803">
    <property type="entry name" value="Ribosomal_uL5_dom_sf"/>
</dbReference>